<dbReference type="PANTHER" id="PTHR43981:SF2">
    <property type="entry name" value="ENOYL-[ACYL-CARRIER-PROTEIN] REDUCTASE, MITOCHONDRIAL"/>
    <property type="match status" value="1"/>
</dbReference>
<keyword evidence="5" id="KW-0809">Transit peptide</keyword>
<comment type="similarity">
    <text evidence="1">Belongs to the zinc-containing alcohol dehydrogenase family. Quinone oxidoreductase subfamily.</text>
</comment>
<dbReference type="InterPro" id="IPR011032">
    <property type="entry name" value="GroES-like_sf"/>
</dbReference>
<dbReference type="CDD" id="cd05282">
    <property type="entry name" value="ETR_like"/>
    <property type="match status" value="1"/>
</dbReference>
<dbReference type="Gene3D" id="3.90.180.10">
    <property type="entry name" value="Medium-chain alcohol dehydrogenases, catalytic domain"/>
    <property type="match status" value="1"/>
</dbReference>
<dbReference type="SUPFAM" id="SSF51735">
    <property type="entry name" value="NAD(P)-binding Rossmann-fold domains"/>
    <property type="match status" value="1"/>
</dbReference>
<evidence type="ECO:0000256" key="4">
    <source>
        <dbReference type="ARBA" id="ARBA00022857"/>
    </source>
</evidence>
<evidence type="ECO:0000313" key="13">
    <source>
        <dbReference type="Proteomes" id="UP001172645"/>
    </source>
</evidence>
<dbReference type="PANTHER" id="PTHR43981">
    <property type="entry name" value="ENOYL-[ACYL-CARRIER-PROTEIN] REDUCTASE, MITOCHONDRIAL"/>
    <property type="match status" value="1"/>
</dbReference>
<dbReference type="EC" id="1.3.1.104" evidence="9"/>
<feature type="domain" description="Enoyl reductase (ER)" evidence="11">
    <location>
        <begin position="11"/>
        <end position="318"/>
    </location>
</feature>
<gene>
    <name evidence="12" type="ORF">PY649_00795</name>
</gene>
<organism evidence="12 13">
    <name type="scientific">Rhizobium mayense</name>
    <dbReference type="NCBI Taxonomy" id="1312184"/>
    <lineage>
        <taxon>Bacteria</taxon>
        <taxon>Pseudomonadati</taxon>
        <taxon>Pseudomonadota</taxon>
        <taxon>Alphaproteobacteria</taxon>
        <taxon>Hyphomicrobiales</taxon>
        <taxon>Rhizobiaceae</taxon>
        <taxon>Rhizobium/Agrobacterium group</taxon>
        <taxon>Rhizobium</taxon>
    </lineage>
</organism>
<evidence type="ECO:0000256" key="2">
    <source>
        <dbReference type="ARBA" id="ARBA00022516"/>
    </source>
</evidence>
<evidence type="ECO:0000259" key="11">
    <source>
        <dbReference type="SMART" id="SM00829"/>
    </source>
</evidence>
<reference evidence="12" key="1">
    <citation type="submission" date="2023-06" db="EMBL/GenBank/DDBJ databases">
        <title>Phylogenetic Diversity of Rhizobium strains.</title>
        <authorList>
            <person name="Moura F.T."/>
            <person name="Helene L.C.F."/>
            <person name="Hungria M."/>
        </authorList>
    </citation>
    <scope>NUCLEOTIDE SEQUENCE</scope>
    <source>
        <strain evidence="12">CCGE526</strain>
    </source>
</reference>
<dbReference type="InterPro" id="IPR020843">
    <property type="entry name" value="ER"/>
</dbReference>
<evidence type="ECO:0000256" key="6">
    <source>
        <dbReference type="ARBA" id="ARBA00023002"/>
    </source>
</evidence>
<dbReference type="Pfam" id="PF08240">
    <property type="entry name" value="ADH_N"/>
    <property type="match status" value="1"/>
</dbReference>
<evidence type="ECO:0000313" key="12">
    <source>
        <dbReference type="EMBL" id="MDL2397419.1"/>
    </source>
</evidence>
<name>A0ABT7JM41_9HYPH</name>
<keyword evidence="4" id="KW-0521">NADP</keyword>
<evidence type="ECO:0000256" key="8">
    <source>
        <dbReference type="ARBA" id="ARBA00023160"/>
    </source>
</evidence>
<evidence type="ECO:0000256" key="7">
    <source>
        <dbReference type="ARBA" id="ARBA00023098"/>
    </source>
</evidence>
<dbReference type="RefSeq" id="WP_285866178.1">
    <property type="nucleotide sequence ID" value="NZ_JARFYM010000001.1"/>
</dbReference>
<dbReference type="Pfam" id="PF00107">
    <property type="entry name" value="ADH_zinc_N"/>
    <property type="match status" value="1"/>
</dbReference>
<keyword evidence="6" id="KW-0560">Oxidoreductase</keyword>
<comment type="caution">
    <text evidence="12">The sequence shown here is derived from an EMBL/GenBank/DDBJ whole genome shotgun (WGS) entry which is preliminary data.</text>
</comment>
<sequence>MLAIHLNAYGDPAENLELVNLPEPPTPRPGEVLVGVEYSPINPADLLLAMGYYALRPALPSVIGNEGVGVVLAVGDGVANVKTGDRVVPPLSSFLWRERVTIPAKNLAALPTQADPKQLAMLAVNPVTAALLLSEFKTLKPGDWIVQSAANSGVGRSVIAYAQQRGLRTINIVRREELVAELKAKGGEVVLVDGPDIVERAKASIDNADIGFALDCLSGPATAMLGGILSQGGMLVSYGAMSGTPISLNPGDLIYKALTIRSFFLGHEQYTAKLPALIQESAYLVASGKLHVPVAATYPLTAIKDAVAHAKRGGKILLDISGD</sequence>
<dbReference type="EMBL" id="JARFYM010000001">
    <property type="protein sequence ID" value="MDL2397419.1"/>
    <property type="molecule type" value="Genomic_DNA"/>
</dbReference>
<evidence type="ECO:0000256" key="10">
    <source>
        <dbReference type="ARBA" id="ARBA00048843"/>
    </source>
</evidence>
<dbReference type="Gene3D" id="3.40.50.720">
    <property type="entry name" value="NAD(P)-binding Rossmann-like Domain"/>
    <property type="match status" value="1"/>
</dbReference>
<dbReference type="SMART" id="SM00829">
    <property type="entry name" value="PKS_ER"/>
    <property type="match status" value="1"/>
</dbReference>
<dbReference type="InterPro" id="IPR013154">
    <property type="entry name" value="ADH-like_N"/>
</dbReference>
<evidence type="ECO:0000256" key="3">
    <source>
        <dbReference type="ARBA" id="ARBA00022832"/>
    </source>
</evidence>
<evidence type="ECO:0000256" key="9">
    <source>
        <dbReference type="ARBA" id="ARBA00038963"/>
    </source>
</evidence>
<comment type="catalytic activity">
    <reaction evidence="10">
        <text>a 2,3-saturated acyl-[ACP] + NADP(+) = a (2E)-enoyl-[ACP] + NADPH + H(+)</text>
        <dbReference type="Rhea" id="RHEA:22564"/>
        <dbReference type="Rhea" id="RHEA-COMP:9925"/>
        <dbReference type="Rhea" id="RHEA-COMP:9926"/>
        <dbReference type="ChEBI" id="CHEBI:15378"/>
        <dbReference type="ChEBI" id="CHEBI:57783"/>
        <dbReference type="ChEBI" id="CHEBI:58349"/>
        <dbReference type="ChEBI" id="CHEBI:78784"/>
        <dbReference type="ChEBI" id="CHEBI:78785"/>
        <dbReference type="EC" id="1.3.1.104"/>
    </reaction>
</comment>
<keyword evidence="7" id="KW-0443">Lipid metabolism</keyword>
<keyword evidence="13" id="KW-1185">Reference proteome</keyword>
<keyword evidence="8" id="KW-0275">Fatty acid biosynthesis</keyword>
<keyword evidence="2" id="KW-0444">Lipid biosynthesis</keyword>
<dbReference type="InterPro" id="IPR013149">
    <property type="entry name" value="ADH-like_C"/>
</dbReference>
<dbReference type="InterPro" id="IPR036291">
    <property type="entry name" value="NAD(P)-bd_dom_sf"/>
</dbReference>
<evidence type="ECO:0000256" key="1">
    <source>
        <dbReference type="ARBA" id="ARBA00010371"/>
    </source>
</evidence>
<dbReference type="InterPro" id="IPR051034">
    <property type="entry name" value="Mito_Enoyl-ACP_Reductase"/>
</dbReference>
<keyword evidence="3" id="KW-0276">Fatty acid metabolism</keyword>
<accession>A0ABT7JM41</accession>
<evidence type="ECO:0000256" key="5">
    <source>
        <dbReference type="ARBA" id="ARBA00022946"/>
    </source>
</evidence>
<dbReference type="SUPFAM" id="SSF50129">
    <property type="entry name" value="GroES-like"/>
    <property type="match status" value="1"/>
</dbReference>
<dbReference type="Proteomes" id="UP001172645">
    <property type="component" value="Unassembled WGS sequence"/>
</dbReference>
<proteinExistence type="inferred from homology"/>
<protein>
    <recommendedName>
        <fullName evidence="9">enoyl-[acyl-carrier-protein] reductase</fullName>
        <ecNumber evidence="9">1.3.1.104</ecNumber>
    </recommendedName>
</protein>